<gene>
    <name evidence="1" type="ORF">SAMN06296036_11644</name>
</gene>
<name>A0A1Y6CEP6_9BACT</name>
<evidence type="ECO:0000313" key="2">
    <source>
        <dbReference type="Proteomes" id="UP000192907"/>
    </source>
</evidence>
<dbReference type="Pfam" id="PF20551">
    <property type="entry name" value="DUF6765"/>
    <property type="match status" value="1"/>
</dbReference>
<protein>
    <submittedName>
        <fullName evidence="1">Uncharacterized protein</fullName>
    </submittedName>
</protein>
<dbReference type="STRING" id="1513793.SAMN06296036_11644"/>
<evidence type="ECO:0000313" key="1">
    <source>
        <dbReference type="EMBL" id="SMF52272.1"/>
    </source>
</evidence>
<dbReference type="Proteomes" id="UP000192907">
    <property type="component" value="Unassembled WGS sequence"/>
</dbReference>
<dbReference type="InterPro" id="IPR046653">
    <property type="entry name" value="DUF6765"/>
</dbReference>
<dbReference type="OrthoDB" id="569000at2"/>
<accession>A0A1Y6CEP6</accession>
<proteinExistence type="predicted"/>
<dbReference type="EMBL" id="FWZT01000016">
    <property type="protein sequence ID" value="SMF52272.1"/>
    <property type="molecule type" value="Genomic_DNA"/>
</dbReference>
<reference evidence="2" key="1">
    <citation type="submission" date="2017-04" db="EMBL/GenBank/DDBJ databases">
        <authorList>
            <person name="Varghese N."/>
            <person name="Submissions S."/>
        </authorList>
    </citation>
    <scope>NUCLEOTIDE SEQUENCE [LARGE SCALE GENOMIC DNA]</scope>
    <source>
        <strain evidence="2">RKEM611</strain>
    </source>
</reference>
<dbReference type="AlphaFoldDB" id="A0A1Y6CEP6"/>
<keyword evidence="2" id="KW-1185">Reference proteome</keyword>
<sequence length="367" mass="42312">MQIDFHHGVTYILARLAGFSREQAQIIAHSAQYVDDATKEGVVKFDNYSMFRCIASAHKAVDYRNFEALKNHLVWIPFHFLPGNQVSGYKGVPEFVERIICRPNSEVAQAMVAKCIRDRSHKHSIYRLGITMHVFADTWAHQGFAGISHPVNIVNNILNWRGEIDYDLNDRVDDFYNRPYWKALVNKFKSVFLKEVAPLGHGTVLSYPDRPYLKWKYEDFRGHVVERNNPETYMDAVVHLHKAMGRFLNGDHRHEPPPMKDHDLATIKEMIEGTTDDDGEIRHQKWLQAIADGKFSFGAESVVYVPTGAGSWRHRALGTEIEDLTEQLFIYSQEFLDSDWKLFHDAISNHRHVILHELLPEFGLSAA</sequence>
<organism evidence="1 2">
    <name type="scientific">Pseudobacteriovorax antillogorgiicola</name>
    <dbReference type="NCBI Taxonomy" id="1513793"/>
    <lineage>
        <taxon>Bacteria</taxon>
        <taxon>Pseudomonadati</taxon>
        <taxon>Bdellovibrionota</taxon>
        <taxon>Oligoflexia</taxon>
        <taxon>Oligoflexales</taxon>
        <taxon>Pseudobacteriovoracaceae</taxon>
        <taxon>Pseudobacteriovorax</taxon>
    </lineage>
</organism>
<dbReference type="RefSeq" id="WP_132321826.1">
    <property type="nucleotide sequence ID" value="NZ_FWZT01000016.1"/>
</dbReference>